<dbReference type="EMBL" id="WVDC01000005">
    <property type="protein sequence ID" value="NKW42753.1"/>
    <property type="molecule type" value="Genomic_DNA"/>
</dbReference>
<dbReference type="AlphaFoldDB" id="A0A9Q4ZYK5"/>
<evidence type="ECO:0000313" key="1">
    <source>
        <dbReference type="EMBL" id="MBM4564131.1"/>
    </source>
</evidence>
<dbReference type="GeneID" id="57580624"/>
<reference evidence="3" key="2">
    <citation type="journal article" date="2020" name="Environ. Microbiol.">
        <title>The novel and transferable erm(51) gene confers Macrolides, Lincosamides, and Streptogramins B (MLSB) resistance to clonal Rhodococcus equi in the environment.</title>
        <authorList>
            <person name="Huber L."/>
            <person name="Giguere S."/>
            <person name="Slovis N.M."/>
            <person name="Alvarez-Narvaez S."/>
            <person name="Hart K.A."/>
            <person name="Greiter M."/>
            <person name="Morris E.R.A."/>
            <person name="Cohen N.D."/>
        </authorList>
    </citation>
    <scope>NUCLEOTIDE SEQUENCE</scope>
    <source>
        <strain evidence="3">Lh_116_1</strain>
        <strain evidence="4">Lh_16_1</strain>
    </source>
</reference>
<dbReference type="EMBL" id="WVBC01000002">
    <property type="protein sequence ID" value="NKT77705.1"/>
    <property type="molecule type" value="Genomic_DNA"/>
</dbReference>
<dbReference type="Proteomes" id="UP000603463">
    <property type="component" value="Unassembled WGS sequence"/>
</dbReference>
<evidence type="ECO:0000313" key="4">
    <source>
        <dbReference type="EMBL" id="NKW42753.1"/>
    </source>
</evidence>
<evidence type="ECO:0000313" key="2">
    <source>
        <dbReference type="EMBL" id="MBM4715629.1"/>
    </source>
</evidence>
<name>A0A9Q4ZYK5_RHOHA</name>
<dbReference type="Proteomes" id="UP000706122">
    <property type="component" value="Unassembled WGS sequence"/>
</dbReference>
<gene>
    <name evidence="1" type="ORF">GS441_01195</name>
    <name evidence="2" type="ORF">GS551_15740</name>
    <name evidence="3" type="ORF">GS882_05725</name>
    <name evidence="4" type="ORF">GS947_14315</name>
</gene>
<dbReference type="EMBL" id="WUXR01000001">
    <property type="protein sequence ID" value="MBM4564131.1"/>
    <property type="molecule type" value="Genomic_DNA"/>
</dbReference>
<reference evidence="1" key="1">
    <citation type="submission" date="2019-11" db="EMBL/GenBank/DDBJ databases">
        <title>Spread of Macrolides and rifampicin resistant Rhodococcus equi in clinical isolates in the USA.</title>
        <authorList>
            <person name="Alvarez-Narvaez S."/>
            <person name="Huber L."/>
            <person name="Cohen N.D."/>
            <person name="Slovis N."/>
            <person name="Greiter M."/>
            <person name="Giguere S."/>
            <person name="Hart K."/>
        </authorList>
    </citation>
    <scope>NUCLEOTIDE SEQUENCE</scope>
    <source>
        <strain evidence="1">Lh_17</strain>
        <strain evidence="2">Lh_5</strain>
    </source>
</reference>
<proteinExistence type="predicted"/>
<accession>A0A9Q4ZYK5</accession>
<dbReference type="RefSeq" id="WP_157383603.1">
    <property type="nucleotide sequence ID" value="NZ_AP024187.1"/>
</dbReference>
<dbReference type="Proteomes" id="UP000808906">
    <property type="component" value="Unassembled WGS sequence"/>
</dbReference>
<dbReference type="Proteomes" id="UP000608063">
    <property type="component" value="Unassembled WGS sequence"/>
</dbReference>
<comment type="caution">
    <text evidence="1">The sequence shown here is derived from an EMBL/GenBank/DDBJ whole genome shotgun (WGS) entry which is preliminary data.</text>
</comment>
<dbReference type="EMBL" id="WUYC01000004">
    <property type="protein sequence ID" value="MBM4715629.1"/>
    <property type="molecule type" value="Genomic_DNA"/>
</dbReference>
<organism evidence="1 5">
    <name type="scientific">Rhodococcus hoagii</name>
    <name type="common">Corynebacterium equii</name>
    <dbReference type="NCBI Taxonomy" id="43767"/>
    <lineage>
        <taxon>Bacteria</taxon>
        <taxon>Bacillati</taxon>
        <taxon>Actinomycetota</taxon>
        <taxon>Actinomycetes</taxon>
        <taxon>Mycobacteriales</taxon>
        <taxon>Nocardiaceae</taxon>
        <taxon>Prescottella</taxon>
    </lineage>
</organism>
<evidence type="ECO:0000313" key="3">
    <source>
        <dbReference type="EMBL" id="NKT77705.1"/>
    </source>
</evidence>
<protein>
    <submittedName>
        <fullName evidence="1">Uncharacterized protein</fullName>
    </submittedName>
</protein>
<evidence type="ECO:0000313" key="5">
    <source>
        <dbReference type="Proteomes" id="UP000808906"/>
    </source>
</evidence>
<sequence>MSAMRNADKNFLGADRREVFAGPDVVRYPDPSPLDGWWARVIAQRPPSR</sequence>